<dbReference type="FunCoup" id="D8Q281">
    <property type="interactions" value="16"/>
</dbReference>
<gene>
    <name evidence="3" type="ORF">SCHCODRAFT_67670</name>
</gene>
<dbReference type="SUPFAM" id="SSF53383">
    <property type="entry name" value="PLP-dependent transferases"/>
    <property type="match status" value="1"/>
</dbReference>
<dbReference type="InterPro" id="IPR015424">
    <property type="entry name" value="PyrdxlP-dep_Trfase"/>
</dbReference>
<accession>D8Q281</accession>
<dbReference type="OMA" id="TGNCHKW"/>
<evidence type="ECO:0000313" key="4">
    <source>
        <dbReference type="Proteomes" id="UP000007431"/>
    </source>
</evidence>
<dbReference type="Gene3D" id="3.90.1150.10">
    <property type="entry name" value="Aspartate Aminotransferase, domain 1"/>
    <property type="match status" value="1"/>
</dbReference>
<reference evidence="3 4" key="1">
    <citation type="journal article" date="2010" name="Nat. Biotechnol.">
        <title>Genome sequence of the model mushroom Schizophyllum commune.</title>
        <authorList>
            <person name="Ohm R.A."/>
            <person name="de Jong J.F."/>
            <person name="Lugones L.G."/>
            <person name="Aerts A."/>
            <person name="Kothe E."/>
            <person name="Stajich J.E."/>
            <person name="de Vries R.P."/>
            <person name="Record E."/>
            <person name="Levasseur A."/>
            <person name="Baker S.E."/>
            <person name="Bartholomew K.A."/>
            <person name="Coutinho P.M."/>
            <person name="Erdmann S."/>
            <person name="Fowler T.J."/>
            <person name="Gathman A.C."/>
            <person name="Lombard V."/>
            <person name="Henrissat B."/>
            <person name="Knabe N."/>
            <person name="Kuees U."/>
            <person name="Lilly W.W."/>
            <person name="Lindquist E."/>
            <person name="Lucas S."/>
            <person name="Magnuson J.K."/>
            <person name="Piumi F."/>
            <person name="Raudaskoski M."/>
            <person name="Salamov A."/>
            <person name="Schmutz J."/>
            <person name="Schwarze F.W.M.R."/>
            <person name="vanKuyk P.A."/>
            <person name="Horton J.S."/>
            <person name="Grigoriev I.V."/>
            <person name="Woesten H.A.B."/>
        </authorList>
    </citation>
    <scope>NUCLEOTIDE SEQUENCE [LARGE SCALE GENOMIC DNA]</scope>
    <source>
        <strain evidence="4">H4-8 / FGSC 9210</strain>
    </source>
</reference>
<name>D8Q281_SCHCM</name>
<keyword evidence="1" id="KW-0663">Pyridoxal phosphate</keyword>
<dbReference type="HOGENOM" id="CLU_003433_3_0_1"/>
<dbReference type="EMBL" id="GL377305">
    <property type="protein sequence ID" value="EFI98640.1"/>
    <property type="molecule type" value="Genomic_DNA"/>
</dbReference>
<dbReference type="InterPro" id="IPR000192">
    <property type="entry name" value="Aminotrans_V_dom"/>
</dbReference>
<keyword evidence="4" id="KW-1185">Reference proteome</keyword>
<dbReference type="eggNOG" id="KOG1549">
    <property type="taxonomic scope" value="Eukaryota"/>
</dbReference>
<dbReference type="VEuPathDB" id="FungiDB:SCHCODRAFT_02620269"/>
<evidence type="ECO:0000256" key="1">
    <source>
        <dbReference type="ARBA" id="ARBA00022898"/>
    </source>
</evidence>
<dbReference type="GeneID" id="9592910"/>
<dbReference type="Proteomes" id="UP000007431">
    <property type="component" value="Unassembled WGS sequence"/>
</dbReference>
<sequence>MDPEIQALIPNAALHELEQQPAPPFGHALAKYFLTRPDYLNLNHGSYGSCPKPVLEWAFDLDREIEGNPDLFMRVDCAPLLAKVRQQLADFIGVKQNEVVIVPNASHGLNTVLWNIEWEADDTILVCTTTYNSIEKTVTYLHDRAPHPSISQFVLYHPTTREKILSDWETHVKDLAASKTSGKIVAVIDSISSNPGILLPWEKMVTIAKKYGALTVIDAAHSIGQEPNLKGKIAESDPDFFVSNAHKWLFAKRGAALFYVPERNQGIVKATFPVSATYKSPKDRKTPNESFVVQYDWNGTTDWANYLSIPAALKFRNWLGGEDAIIAYNHKLAFEGTKRMAEIMGTDMMYPEDTGFELSMVNVALPLPPFGKGQEELSHKAQDLFQRKVLEERKVGAPKFEHNGRLWTRLSGQVWLEMEDFEKTAHHIKEACKEIIEELGLDKYVPLAKAATHEQLKSDPVGRRGKEQVVYHIIQRHR</sequence>
<dbReference type="InterPro" id="IPR015421">
    <property type="entry name" value="PyrdxlP-dep_Trfase_major"/>
</dbReference>
<dbReference type="STRING" id="578458.D8Q281"/>
<dbReference type="Pfam" id="PF00266">
    <property type="entry name" value="Aminotran_5"/>
    <property type="match status" value="1"/>
</dbReference>
<dbReference type="Gene3D" id="3.40.640.10">
    <property type="entry name" value="Type I PLP-dependent aspartate aminotransferase-like (Major domain)"/>
    <property type="match status" value="1"/>
</dbReference>
<evidence type="ECO:0000259" key="2">
    <source>
        <dbReference type="Pfam" id="PF00266"/>
    </source>
</evidence>
<proteinExistence type="predicted"/>
<protein>
    <recommendedName>
        <fullName evidence="2">Aminotransferase class V domain-containing protein</fullName>
    </recommendedName>
</protein>
<feature type="domain" description="Aminotransferase class V" evidence="2">
    <location>
        <begin position="80"/>
        <end position="364"/>
    </location>
</feature>
<dbReference type="InParanoid" id="D8Q281"/>
<dbReference type="AlphaFoldDB" id="D8Q281"/>
<dbReference type="PANTHER" id="PTHR43092:SF2">
    <property type="entry name" value="HERCYNYLCYSTEINE SULFOXIDE LYASE"/>
    <property type="match status" value="1"/>
</dbReference>
<dbReference type="OrthoDB" id="5978656at2759"/>
<organism evidence="4">
    <name type="scientific">Schizophyllum commune (strain H4-8 / FGSC 9210)</name>
    <name type="common">Split gill fungus</name>
    <dbReference type="NCBI Taxonomy" id="578458"/>
    <lineage>
        <taxon>Eukaryota</taxon>
        <taxon>Fungi</taxon>
        <taxon>Dikarya</taxon>
        <taxon>Basidiomycota</taxon>
        <taxon>Agaricomycotina</taxon>
        <taxon>Agaricomycetes</taxon>
        <taxon>Agaricomycetidae</taxon>
        <taxon>Agaricales</taxon>
        <taxon>Schizophyllaceae</taxon>
        <taxon>Schizophyllum</taxon>
    </lineage>
</organism>
<dbReference type="KEGG" id="scm:SCHCO_02620269"/>
<evidence type="ECO:0000313" key="3">
    <source>
        <dbReference type="EMBL" id="EFI98640.1"/>
    </source>
</evidence>
<dbReference type="InterPro" id="IPR015422">
    <property type="entry name" value="PyrdxlP-dep_Trfase_small"/>
</dbReference>
<dbReference type="PANTHER" id="PTHR43092">
    <property type="entry name" value="L-CYSTEINE DESULFHYDRASE"/>
    <property type="match status" value="1"/>
</dbReference>